<dbReference type="HOGENOM" id="CLU_186082_2_0_6"/>
<protein>
    <submittedName>
        <fullName evidence="1">Phage protein</fullName>
    </submittedName>
</protein>
<dbReference type="EMBL" id="CP006569">
    <property type="protein sequence ID" value="AHF77950.1"/>
    <property type="molecule type" value="Genomic_DNA"/>
</dbReference>
<evidence type="ECO:0000313" key="1">
    <source>
        <dbReference type="EMBL" id="AHF77950.1"/>
    </source>
</evidence>
<evidence type="ECO:0000313" key="2">
    <source>
        <dbReference type="Proteomes" id="UP000019028"/>
    </source>
</evidence>
<sequence>MMADDIDNAALLEQFNNEIALLNRPRPQFVYTGKCHWCDEPIANGCFCKDDSCAEDYENYKRAERRRGRA</sequence>
<dbReference type="KEGG" id="sod:Sant_2942"/>
<dbReference type="AlphaFoldDB" id="W0I0G2"/>
<organism evidence="1 2">
    <name type="scientific">Sodalis praecaptivus</name>
    <dbReference type="NCBI Taxonomy" id="1239307"/>
    <lineage>
        <taxon>Bacteria</taxon>
        <taxon>Pseudomonadati</taxon>
        <taxon>Pseudomonadota</taxon>
        <taxon>Gammaproteobacteria</taxon>
        <taxon>Enterobacterales</taxon>
        <taxon>Bruguierivoracaceae</taxon>
        <taxon>Sodalis</taxon>
    </lineage>
</organism>
<keyword evidence="2" id="KW-1185">Reference proteome</keyword>
<reference evidence="1 2" key="1">
    <citation type="journal article" date="2014" name="Genome Biol. Evol.">
        <title>Genome degeneration and adaptation in a nascent stage of symbiosis.</title>
        <authorList>
            <person name="Oakeson K.F."/>
            <person name="Gil R."/>
            <person name="Clayton A.L."/>
            <person name="Dunn D.M."/>
            <person name="von Niederhausern A.C."/>
            <person name="Hamil C."/>
            <person name="Aoyagi A."/>
            <person name="Duval B."/>
            <person name="Baca A."/>
            <person name="Silva F.J."/>
            <person name="Vallier A."/>
            <person name="Jackson D.G."/>
            <person name="Latorre A."/>
            <person name="Weiss R.B."/>
            <person name="Heddi A."/>
            <person name="Moya A."/>
            <person name="Dale C."/>
        </authorList>
    </citation>
    <scope>NUCLEOTIDE SEQUENCE [LARGE SCALE GENOMIC DNA]</scope>
    <source>
        <strain evidence="1 2">HS1</strain>
    </source>
</reference>
<proteinExistence type="predicted"/>
<accession>W0I0G2</accession>
<gene>
    <name evidence="1" type="ORF">Sant_2942</name>
</gene>
<name>W0I0G2_9GAMM</name>
<dbReference type="Proteomes" id="UP000019028">
    <property type="component" value="Chromosome"/>
</dbReference>